<dbReference type="PANTHER" id="PTHR21704:SF18">
    <property type="entry name" value="NIPPED-B-LIKE PROTEIN"/>
    <property type="match status" value="1"/>
</dbReference>
<evidence type="ECO:0000313" key="9">
    <source>
        <dbReference type="EMBL" id="KAK7514501.1"/>
    </source>
</evidence>
<sequence length="1996" mass="221719">MEGTDGGPANGAWQVPDQNATQLPMRPRLPTVEDALKFSPLTSIVPFHPDIIPLPSTHPPPPSDVLSANERVNQRRELDSLNAEASNQPTSVRIEQTLKQLQHLLRPNDLTEYKFKRPSGYQSAPQEDSNGTPLASTSPEIGPFSKMVVNNIKVPFIYPSPPSPPPSKKKEAIKKPEQVQGKGQRTSTPLRPDQKQANSHAVRQNNSISPQASFQQPPNKSTPAPPPRTHSHSSSHHNSGVSVVIPAHSSRNVPPTTQSSQSPAPTPSAPRGDTQKTPSASVSVVIPGLPPSSQKEDYQTFPDEDILLQEQEQERERQQEQVKAQQRRFPAGPSVIIPGLPPSSQKEEYKHFPEADARALAGDTGPSKKRKREDDDEEDERALALVRDQRAKAEAAAQNLNALIGDIFEAEDQMQPDSAGDVSSHSVHYFMRSYGDSDLPFLSSQIQSRLDTAMHKVISAKAFGKIQVDSLSRLQKLCEGAVGSVAGLSLTLGVDWSENDIEEWVGRLQKAEHGLQAARILLRIMAAGREEKQLYSEDLLSNVIEALKHVLDTCLIPVIETRNSESSSVAFTIYMVQKKSLAALLTMAGKVLRLLSELITKTDVSESAITAVEFLSTTLIFVENAHIEKESALGIQKCEGIRRIAMDVLAKIFARYPDQRTFIFDEILTSLEKLPVTRQSARQFKMADGKPIQLVSALLMRLIQTSATRTIRDTHKDIPGLRVDEEVDDDASPAAPRSPPDQSGVIDMADASGMDYDESIRELSSMMTPLFENAQKSTRYVVNFMVQRAMTATKTGDQPYRNLLDIFTEDFLSVLGHPDWPAAELLLRTLLTNMIGLAENDKSSAPSKTMALDVMGLLGSGISDLQLHVKSAIKSMDTSESEIARKIIQIAEDVMDDKFEDLELLEFDGPYRVVLEYLEVRDIDDPQLQSAKGYHATQWAKEVHAFMDKDQDESLRPELAIQLRNILSDPSWLQQEYDFERVLTAQGNLAGAIVALRLPFCKALKRIIGILLSAMTSDQATVKSRSLKSVVQLLEKDPSILRNGNYIINQILRCSADQSPLVRDSALGLLGKCLQYKPSLEGDVCDRIVARSHDAAIGVRKRAMKLLKDVYLRNKSKDIKTAIAEALLLRIKDLDESVAELARTTFEEIWFAPFYGTSTKDAAQSKLELSNQVTLLIKTVQRGETVLSVLDGLLETVLSNSSKNASANFNVCKNMVALMFDGVIDSTDLPESPAQVHIMQTLTVFAKASPKLFTADQLQTLQPYVQNLTNTDDLLIYRSVIVIFRHTLPSLSTLQNTFLKAVQDALLASVSKLGKMELNEVAQCLWIIDGVLQNTERLVRMTISVINGVHTTKDTDWSNEDQKVVQAMNRVKRYMMIAGYFGKSCNFDNHVGAFKERFPWWKGNSVAGLIVEVLRPFTRQKVPEQLREMAFESIGLICQEWPTQFLRADVTTSFELVFHNRESKLEQIVLTTFKSFYAKQERRSETGANIKVGEGAARGSERLQVSLVASDDDGACSGIAQRFLQHIIRIALEPDQAIALIATQVIASINRQGLVHPKECGPALVALETSTHPLIADIAFQEHRSLHHKHESMFEKEYMKAVQRAFDFQREIFNDTHGATTQPFASKLRPLFEVLKTGNPKVRRKFLLNLSSKVNYDFSKADYSQDIPEHLLFARFCLENLAFFEYVRVDELLALLSNLEKIFSNTGTPVAHAIETDVLKYRLDEAAPVPSIEQPPNQHVQQPIEQHANHAFPQLQEPAGQPPVQPPAQPPTQPLPQLAEPTAPGFEQNHVASQPQEPVPAIEHEPEVSAERLRHLTVCSIILTMLWETRTHLRRYWGLQKQREGQAKGGNADHKPSVKDLNKAPNRTPGVTGDKFWERLTSVMASLESTEKMKEQCKAFAELLSIDNELKVASEDDDEAERAAAGYQTPDEDDDESQGGSQPPSGRGRKRKGSVSMSATPKKRKSGGGQRGRPRKNAAGRRGSTVSRDDDADAWD</sequence>
<evidence type="ECO:0000256" key="1">
    <source>
        <dbReference type="ARBA" id="ARBA00004123"/>
    </source>
</evidence>
<protein>
    <recommendedName>
        <fullName evidence="6">Sister chromatid cohesion protein</fullName>
    </recommendedName>
</protein>
<dbReference type="InterPro" id="IPR033031">
    <property type="entry name" value="Scc2/Nipped-B"/>
</dbReference>
<dbReference type="InterPro" id="IPR016024">
    <property type="entry name" value="ARM-type_fold"/>
</dbReference>
<dbReference type="Pfam" id="PF12830">
    <property type="entry name" value="Nipped-B_C"/>
    <property type="match status" value="1"/>
</dbReference>
<dbReference type="PANTHER" id="PTHR21704">
    <property type="entry name" value="NIPPED-B-LIKE PROTEIN DELANGIN SCC2-RELATED"/>
    <property type="match status" value="1"/>
</dbReference>
<feature type="compositionally biased region" description="Basic and acidic residues" evidence="7">
    <location>
        <begin position="168"/>
        <end position="177"/>
    </location>
</feature>
<comment type="caution">
    <text evidence="9">The sequence shown here is derived from an EMBL/GenBank/DDBJ whole genome shotgun (WGS) entry which is preliminary data.</text>
</comment>
<keyword evidence="3 6" id="KW-0677">Repeat</keyword>
<evidence type="ECO:0000256" key="5">
    <source>
        <dbReference type="ARBA" id="ARBA00023306"/>
    </source>
</evidence>
<feature type="region of interest" description="Disordered" evidence="7">
    <location>
        <begin position="109"/>
        <end position="141"/>
    </location>
</feature>
<feature type="domain" description="Sister chromatid cohesion C-terminal" evidence="8">
    <location>
        <begin position="1516"/>
        <end position="1702"/>
    </location>
</feature>
<feature type="region of interest" description="Disordered" evidence="7">
    <location>
        <begin position="1"/>
        <end position="24"/>
    </location>
</feature>
<feature type="compositionally biased region" description="Pro residues" evidence="7">
    <location>
        <begin position="1760"/>
        <end position="1774"/>
    </location>
</feature>
<feature type="compositionally biased region" description="Low complexity" evidence="7">
    <location>
        <begin position="732"/>
        <end position="743"/>
    </location>
</feature>
<feature type="region of interest" description="Disordered" evidence="7">
    <location>
        <begin position="719"/>
        <end position="747"/>
    </location>
</feature>
<evidence type="ECO:0000256" key="2">
    <source>
        <dbReference type="ARBA" id="ARBA00009252"/>
    </source>
</evidence>
<dbReference type="Proteomes" id="UP001363622">
    <property type="component" value="Unassembled WGS sequence"/>
</dbReference>
<organism evidence="9 10">
    <name type="scientific">Phyllosticta citriasiana</name>
    <dbReference type="NCBI Taxonomy" id="595635"/>
    <lineage>
        <taxon>Eukaryota</taxon>
        <taxon>Fungi</taxon>
        <taxon>Dikarya</taxon>
        <taxon>Ascomycota</taxon>
        <taxon>Pezizomycotina</taxon>
        <taxon>Dothideomycetes</taxon>
        <taxon>Dothideomycetes incertae sedis</taxon>
        <taxon>Botryosphaeriales</taxon>
        <taxon>Phyllostictaceae</taxon>
        <taxon>Phyllosticta</taxon>
    </lineage>
</organism>
<dbReference type="InterPro" id="IPR026003">
    <property type="entry name" value="Cohesin_HEAT"/>
</dbReference>
<comment type="similarity">
    <text evidence="2 6">Belongs to the SCC2/Nipped-B family.</text>
</comment>
<feature type="compositionally biased region" description="Basic and acidic residues" evidence="7">
    <location>
        <begin position="345"/>
        <end position="357"/>
    </location>
</feature>
<name>A0ABR1KLD3_9PEZI</name>
<accession>A0ABR1KLD3</accession>
<feature type="compositionally biased region" description="Low complexity" evidence="7">
    <location>
        <begin position="254"/>
        <end position="263"/>
    </location>
</feature>
<feature type="region of interest" description="Disordered" evidence="7">
    <location>
        <begin position="1912"/>
        <end position="1996"/>
    </location>
</feature>
<feature type="compositionally biased region" description="Basic residues" evidence="7">
    <location>
        <begin position="1961"/>
        <end position="1979"/>
    </location>
</feature>
<evidence type="ECO:0000256" key="3">
    <source>
        <dbReference type="ARBA" id="ARBA00022737"/>
    </source>
</evidence>
<gene>
    <name evidence="9" type="ORF">IWZ03DRAFT_415905</name>
</gene>
<feature type="region of interest" description="Disordered" evidence="7">
    <location>
        <begin position="1842"/>
        <end position="1873"/>
    </location>
</feature>
<dbReference type="Pfam" id="PF12765">
    <property type="entry name" value="Cohesin_HEAT"/>
    <property type="match status" value="1"/>
</dbReference>
<keyword evidence="4 6" id="KW-0539">Nucleus</keyword>
<evidence type="ECO:0000259" key="8">
    <source>
        <dbReference type="Pfam" id="PF12830"/>
    </source>
</evidence>
<feature type="compositionally biased region" description="Acidic residues" evidence="7">
    <location>
        <begin position="302"/>
        <end position="311"/>
    </location>
</feature>
<feature type="compositionally biased region" description="Polar residues" evidence="7">
    <location>
        <begin position="120"/>
        <end position="139"/>
    </location>
</feature>
<feature type="region of interest" description="Disordered" evidence="7">
    <location>
        <begin position="158"/>
        <end position="381"/>
    </location>
</feature>
<dbReference type="Gene3D" id="1.25.10.10">
    <property type="entry name" value="Leucine-rich Repeat Variant"/>
    <property type="match status" value="1"/>
</dbReference>
<keyword evidence="10" id="KW-1185">Reference proteome</keyword>
<dbReference type="SUPFAM" id="SSF48371">
    <property type="entry name" value="ARM repeat"/>
    <property type="match status" value="1"/>
</dbReference>
<feature type="compositionally biased region" description="Polar residues" evidence="7">
    <location>
        <begin position="181"/>
        <end position="222"/>
    </location>
</feature>
<dbReference type="InterPro" id="IPR024986">
    <property type="entry name" value="Nipped-B_C"/>
</dbReference>
<proteinExistence type="inferred from homology"/>
<comment type="subcellular location">
    <subcellularLocation>
        <location evidence="1 6">Nucleus</location>
    </subcellularLocation>
</comment>
<dbReference type="EMBL" id="JBBPHU010000008">
    <property type="protein sequence ID" value="KAK7514501.1"/>
    <property type="molecule type" value="Genomic_DNA"/>
</dbReference>
<evidence type="ECO:0000256" key="6">
    <source>
        <dbReference type="RuleBase" id="RU364107"/>
    </source>
</evidence>
<evidence type="ECO:0000256" key="4">
    <source>
        <dbReference type="ARBA" id="ARBA00023242"/>
    </source>
</evidence>
<dbReference type="CDD" id="cd23958">
    <property type="entry name" value="SCC2"/>
    <property type="match status" value="1"/>
</dbReference>
<feature type="region of interest" description="Disordered" evidence="7">
    <location>
        <begin position="1755"/>
        <end position="1798"/>
    </location>
</feature>
<evidence type="ECO:0000313" key="10">
    <source>
        <dbReference type="Proteomes" id="UP001363622"/>
    </source>
</evidence>
<feature type="compositionally biased region" description="Basic and acidic residues" evidence="7">
    <location>
        <begin position="1842"/>
        <end position="1862"/>
    </location>
</feature>
<reference evidence="9 10" key="1">
    <citation type="submission" date="2024-04" db="EMBL/GenBank/DDBJ databases">
        <title>Phyllosticta paracitricarpa is synonymous to the EU quarantine fungus P. citricarpa based on phylogenomic analyses.</title>
        <authorList>
            <consortium name="Lawrence Berkeley National Laboratory"/>
            <person name="Van Ingen-Buijs V.A."/>
            <person name="Van Westerhoven A.C."/>
            <person name="Haridas S."/>
            <person name="Skiadas P."/>
            <person name="Martin F."/>
            <person name="Groenewald J.Z."/>
            <person name="Crous P.W."/>
            <person name="Seidl M.F."/>
        </authorList>
    </citation>
    <scope>NUCLEOTIDE SEQUENCE [LARGE SCALE GENOMIC DNA]</scope>
    <source>
        <strain evidence="9 10">CBS 123371</strain>
    </source>
</reference>
<dbReference type="InterPro" id="IPR011989">
    <property type="entry name" value="ARM-like"/>
</dbReference>
<keyword evidence="5 6" id="KW-0131">Cell cycle</keyword>
<evidence type="ECO:0000256" key="7">
    <source>
        <dbReference type="SAM" id="MobiDB-lite"/>
    </source>
</evidence>